<dbReference type="PANTHER" id="PTHR36452">
    <property type="entry name" value="CHROMOSOME 12, WHOLE GENOME SHOTGUN SEQUENCE"/>
    <property type="match status" value="1"/>
</dbReference>
<dbReference type="OrthoDB" id="2537769at2759"/>
<feature type="compositionally biased region" description="Low complexity" evidence="1">
    <location>
        <begin position="1"/>
        <end position="13"/>
    </location>
</feature>
<feature type="region of interest" description="Disordered" evidence="1">
    <location>
        <begin position="1"/>
        <end position="122"/>
    </location>
</feature>
<feature type="compositionally biased region" description="Basic residues" evidence="1">
    <location>
        <begin position="95"/>
        <end position="105"/>
    </location>
</feature>
<feature type="compositionally biased region" description="Acidic residues" evidence="1">
    <location>
        <begin position="51"/>
        <end position="65"/>
    </location>
</feature>
<dbReference type="InterPro" id="IPR012808">
    <property type="entry name" value="CHP02453"/>
</dbReference>
<feature type="compositionally biased region" description="Acidic residues" evidence="1">
    <location>
        <begin position="109"/>
        <end position="122"/>
    </location>
</feature>
<dbReference type="AlphaFoldDB" id="A0A4S4MKQ5"/>
<name>A0A4S4MKQ5_9APHY</name>
<dbReference type="EMBL" id="SGPM01000353">
    <property type="protein sequence ID" value="THH26404.1"/>
    <property type="molecule type" value="Genomic_DNA"/>
</dbReference>
<evidence type="ECO:0000256" key="1">
    <source>
        <dbReference type="SAM" id="MobiDB-lite"/>
    </source>
</evidence>
<gene>
    <name evidence="2" type="ORF">EUX98_g7784</name>
</gene>
<dbReference type="Pfam" id="PF09365">
    <property type="entry name" value="DUF2461"/>
    <property type="match status" value="1"/>
</dbReference>
<feature type="compositionally biased region" description="Acidic residues" evidence="1">
    <location>
        <begin position="373"/>
        <end position="394"/>
    </location>
</feature>
<protein>
    <submittedName>
        <fullName evidence="2">Uncharacterized protein</fullName>
    </submittedName>
</protein>
<sequence>MPSASSSARTTNARTRKTPAVPRKAGNTATSSITISKRSRKAAKVAPSEPDSGDAGDDAYESDDDASLHSDALDEDVAPSKKRKRASPKKVSGKEKKKKSSPRQKKVNEDEDDEDDLELDEGQEVVGVVVSAPKTGRVPPGQISQNTLDFLTQLKKPECNDREWFKLNEPVYRLAEKEWKDFVETFTDILIANDPEVPHLPPKDVVHRIYNDVRFKNDKTPYKTGMSASFSRSDHVAVIPGGQSLIAAGAWHPDKNELQTIRNNLLRSSTRFRKIISDPKFVKLFGAAKPHPKGLRQNIFGMDDTLKVAPKGIDKTHKDIDLLKLPEIALKRFTDEQVLDPEFKTELGSFIEILRPFVHCINDMMTIQPSDSSSDDDVDDEVEEADEENSDDEE</sequence>
<keyword evidence="3" id="KW-1185">Reference proteome</keyword>
<dbReference type="NCBIfam" id="TIGR02453">
    <property type="entry name" value="TIGR02453 family protein"/>
    <property type="match status" value="1"/>
</dbReference>
<feature type="region of interest" description="Disordered" evidence="1">
    <location>
        <begin position="366"/>
        <end position="394"/>
    </location>
</feature>
<evidence type="ECO:0000313" key="3">
    <source>
        <dbReference type="Proteomes" id="UP000308730"/>
    </source>
</evidence>
<feature type="compositionally biased region" description="Polar residues" evidence="1">
    <location>
        <begin position="27"/>
        <end position="36"/>
    </location>
</feature>
<evidence type="ECO:0000313" key="2">
    <source>
        <dbReference type="EMBL" id="THH26404.1"/>
    </source>
</evidence>
<comment type="caution">
    <text evidence="2">The sequence shown here is derived from an EMBL/GenBank/DDBJ whole genome shotgun (WGS) entry which is preliminary data.</text>
</comment>
<organism evidence="2 3">
    <name type="scientific">Antrodiella citrinella</name>
    <dbReference type="NCBI Taxonomy" id="2447956"/>
    <lineage>
        <taxon>Eukaryota</taxon>
        <taxon>Fungi</taxon>
        <taxon>Dikarya</taxon>
        <taxon>Basidiomycota</taxon>
        <taxon>Agaricomycotina</taxon>
        <taxon>Agaricomycetes</taxon>
        <taxon>Polyporales</taxon>
        <taxon>Steccherinaceae</taxon>
        <taxon>Antrodiella</taxon>
    </lineage>
</organism>
<dbReference type="PANTHER" id="PTHR36452:SF1">
    <property type="entry name" value="DUF2461 DOMAIN-CONTAINING PROTEIN"/>
    <property type="match status" value="1"/>
</dbReference>
<dbReference type="Proteomes" id="UP000308730">
    <property type="component" value="Unassembled WGS sequence"/>
</dbReference>
<reference evidence="2 3" key="1">
    <citation type="submission" date="2019-02" db="EMBL/GenBank/DDBJ databases">
        <title>Genome sequencing of the rare red list fungi Antrodiella citrinella (Flaviporus citrinellus).</title>
        <authorList>
            <person name="Buettner E."/>
            <person name="Kellner H."/>
        </authorList>
    </citation>
    <scope>NUCLEOTIDE SEQUENCE [LARGE SCALE GENOMIC DNA]</scope>
    <source>
        <strain evidence="2 3">DSM 108506</strain>
    </source>
</reference>
<proteinExistence type="predicted"/>
<accession>A0A4S4MKQ5</accession>